<name>A0A0E3C633_9BURK</name>
<proteinExistence type="predicted"/>
<evidence type="ECO:0000313" key="1">
    <source>
        <dbReference type="EMBL" id="KGG95553.1"/>
    </source>
</evidence>
<dbReference type="EMBL" id="AWTN01000056">
    <property type="protein sequence ID" value="KGG95553.1"/>
    <property type="molecule type" value="Genomic_DNA"/>
</dbReference>
<evidence type="ECO:0008006" key="3">
    <source>
        <dbReference type="Google" id="ProtNLM"/>
    </source>
</evidence>
<protein>
    <recommendedName>
        <fullName evidence="3">Phage regulatory protein Rha (Phage_pRha)</fullName>
    </recommendedName>
</protein>
<dbReference type="AlphaFoldDB" id="A0A0E3C633"/>
<accession>A0A0E3C633</accession>
<gene>
    <name evidence="1" type="ORF">P245_06375</name>
</gene>
<dbReference type="Proteomes" id="UP000029567">
    <property type="component" value="Unassembled WGS sequence"/>
</dbReference>
<dbReference type="InterPro" id="IPR014054">
    <property type="entry name" value="Phage_regulatory_Rha"/>
</dbReference>
<comment type="caution">
    <text evidence="1">The sequence shown here is derived from an EMBL/GenBank/DDBJ whole genome shotgun (WGS) entry which is preliminary data.</text>
</comment>
<dbReference type="Pfam" id="PF09669">
    <property type="entry name" value="Phage_pRha"/>
    <property type="match status" value="1"/>
</dbReference>
<evidence type="ECO:0000313" key="2">
    <source>
        <dbReference type="Proteomes" id="UP000029567"/>
    </source>
</evidence>
<organism evidence="1 2">
    <name type="scientific">Comamonas thiooxydans</name>
    <dbReference type="NCBI Taxonomy" id="363952"/>
    <lineage>
        <taxon>Bacteria</taxon>
        <taxon>Pseudomonadati</taxon>
        <taxon>Pseudomonadota</taxon>
        <taxon>Betaproteobacteria</taxon>
        <taxon>Burkholderiales</taxon>
        <taxon>Comamonadaceae</taxon>
        <taxon>Comamonas</taxon>
    </lineage>
</organism>
<sequence>MNNPIQKIAAVNSAAITMGSREIADLCVKRHDHVLRDIRAMLISLYGEEEVQNGLPDRDKMEAFFEKMGWGIDSPDLGNGRVAGIRVQRDARGFVAEICLDHNHTMTLVSGYNVKLRKAIIDKWQELESQVAAPPALTPAEMFLQNAQAMVAVERRQLAQAQELARISESVDTLMLGAMTLTERPANSEAITHIRHRMLQKYQLPARIVDLVMRQMPYSPKPAGMVRNHREEAQGTSYAVYWVKDVNTTFNRFVRDCKRVTATKVTHPDIDERFTLAPGAED</sequence>
<reference evidence="1 2" key="1">
    <citation type="submission" date="2013-09" db="EMBL/GenBank/DDBJ databases">
        <title>High correlation between genotypes and phenotypes of environmental bacteria Comamonas testosteroni strains.</title>
        <authorList>
            <person name="Liu L."/>
            <person name="Zhu W."/>
            <person name="Xia X."/>
            <person name="Xu B."/>
            <person name="Luo M."/>
            <person name="Wang G."/>
        </authorList>
    </citation>
    <scope>NUCLEOTIDE SEQUENCE [LARGE SCALE GENOMIC DNA]</scope>
    <source>
        <strain evidence="1 2">JL14</strain>
    </source>
</reference>